<feature type="transmembrane region" description="Helical" evidence="1">
    <location>
        <begin position="144"/>
        <end position="164"/>
    </location>
</feature>
<feature type="transmembrane region" description="Helical" evidence="1">
    <location>
        <begin position="89"/>
        <end position="110"/>
    </location>
</feature>
<feature type="transmembrane region" description="Helical" evidence="1">
    <location>
        <begin position="116"/>
        <end position="137"/>
    </location>
</feature>
<keyword evidence="2" id="KW-0436">Ligase</keyword>
<dbReference type="Proteomes" id="UP000825051">
    <property type="component" value="Chromosome"/>
</dbReference>
<feature type="transmembrane region" description="Helical" evidence="1">
    <location>
        <begin position="30"/>
        <end position="46"/>
    </location>
</feature>
<dbReference type="PANTHER" id="PTHR37422:SF13">
    <property type="entry name" value="LIPOPOLYSACCHARIDE BIOSYNTHESIS PROTEIN PA4999-RELATED"/>
    <property type="match status" value="1"/>
</dbReference>
<evidence type="ECO:0000256" key="1">
    <source>
        <dbReference type="SAM" id="Phobius"/>
    </source>
</evidence>
<feature type="transmembrane region" description="Helical" evidence="1">
    <location>
        <begin position="389"/>
        <end position="406"/>
    </location>
</feature>
<dbReference type="InterPro" id="IPR051533">
    <property type="entry name" value="WaaL-like"/>
</dbReference>
<feature type="transmembrane region" description="Helical" evidence="1">
    <location>
        <begin position="216"/>
        <end position="234"/>
    </location>
</feature>
<evidence type="ECO:0000313" key="3">
    <source>
        <dbReference type="Proteomes" id="UP000825051"/>
    </source>
</evidence>
<feature type="transmembrane region" description="Helical" evidence="1">
    <location>
        <begin position="357"/>
        <end position="377"/>
    </location>
</feature>
<dbReference type="GO" id="GO:0016874">
    <property type="term" value="F:ligase activity"/>
    <property type="evidence" value="ECO:0007669"/>
    <property type="project" value="UniProtKB-KW"/>
</dbReference>
<keyword evidence="1" id="KW-0472">Membrane</keyword>
<feature type="transmembrane region" description="Helical" evidence="1">
    <location>
        <begin position="261"/>
        <end position="282"/>
    </location>
</feature>
<keyword evidence="1" id="KW-1133">Transmembrane helix</keyword>
<name>A0A8F9TSY5_9BACT</name>
<reference evidence="2" key="1">
    <citation type="submission" date="2021-08" db="EMBL/GenBank/DDBJ databases">
        <title>Genome of a novel bacterium of the phylum Verrucomicrobia, Oleiharenicola sp. KSB-15.</title>
        <authorList>
            <person name="Chung J.-H."/>
            <person name="Ahn J.-H."/>
            <person name="Yoon Y."/>
            <person name="Kim D.-Y."/>
            <person name="An S.-H."/>
            <person name="Park I."/>
            <person name="Yeon J."/>
        </authorList>
    </citation>
    <scope>NUCLEOTIDE SEQUENCE</scope>
    <source>
        <strain evidence="2">KSB-15</strain>
    </source>
</reference>
<protein>
    <submittedName>
        <fullName evidence="2">O-antigen ligase family protein</fullName>
    </submittedName>
</protein>
<dbReference type="KEGG" id="ole:K0B96_09255"/>
<dbReference type="PANTHER" id="PTHR37422">
    <property type="entry name" value="TEICHURONIC ACID BIOSYNTHESIS PROTEIN TUAE"/>
    <property type="match status" value="1"/>
</dbReference>
<keyword evidence="1" id="KW-0812">Transmembrane</keyword>
<dbReference type="RefSeq" id="WP_220160622.1">
    <property type="nucleotide sequence ID" value="NZ_CP080507.1"/>
</dbReference>
<proteinExistence type="predicted"/>
<feature type="transmembrane region" description="Helical" evidence="1">
    <location>
        <begin position="184"/>
        <end position="209"/>
    </location>
</feature>
<keyword evidence="3" id="KW-1185">Reference proteome</keyword>
<sequence>MNTLDFSFAPIAAILCFAVYFWLLWKFPTGIVFIGFTTYGIAWTTFGGFNYARIVFFLQLASAAYFTFQVLKTKGTERLFQFLTSKYSFFLWFIVLVWIKVAFDLLYFGLDDFRVSALKIAAQTIFLPWIVFFIAAVGTDPWRFASGIMIGMVAFALAFVLPTVPGMIMEGRLLSAVFGIDRLTIYNMDTIGGGRFFFMGAVGSLALLTGGGLRRVWVVSLTVLCGTFFLLLLLNGTRQFIIGTIIATLMCSYSLFRTRGLLRFAVFAVAASVIGYFAYGIFQSAEVGERFSGEDLSRELAVSRGAIWSRALDAGLAKPFVGEGFRRFGDVVMTPSQTGEEDLVADLSGAHGFFQDIWAEHGAVWGGVGFVIFLFSIRHMLKRVRVEEHSVIWALYAVLIAMVVPLFMSGSIYSSGAMYLFASSMYIAFAKHKMDLAQ</sequence>
<feature type="transmembrane region" description="Helical" evidence="1">
    <location>
        <begin position="240"/>
        <end position="256"/>
    </location>
</feature>
<dbReference type="EMBL" id="CP080507">
    <property type="protein sequence ID" value="QYM77517.1"/>
    <property type="molecule type" value="Genomic_DNA"/>
</dbReference>
<feature type="transmembrane region" description="Helical" evidence="1">
    <location>
        <begin position="6"/>
        <end position="23"/>
    </location>
</feature>
<organism evidence="2 3">
    <name type="scientific">Horticoccus luteus</name>
    <dbReference type="NCBI Taxonomy" id="2862869"/>
    <lineage>
        <taxon>Bacteria</taxon>
        <taxon>Pseudomonadati</taxon>
        <taxon>Verrucomicrobiota</taxon>
        <taxon>Opitutia</taxon>
        <taxon>Opitutales</taxon>
        <taxon>Opitutaceae</taxon>
        <taxon>Horticoccus</taxon>
    </lineage>
</organism>
<dbReference type="AlphaFoldDB" id="A0A8F9TSY5"/>
<evidence type="ECO:0000313" key="2">
    <source>
        <dbReference type="EMBL" id="QYM77517.1"/>
    </source>
</evidence>
<gene>
    <name evidence="2" type="ORF">K0B96_09255</name>
</gene>
<accession>A0A8F9TSY5</accession>